<dbReference type="AlphaFoldDB" id="A0A8T1YQQ1"/>
<protein>
    <submittedName>
        <fullName evidence="3">Uncharacterized protein</fullName>
    </submittedName>
</protein>
<organism evidence="3 4">
    <name type="scientific">Arabidopsis suecica</name>
    <name type="common">Swedish thale-cress</name>
    <name type="synonym">Cardaminopsis suecica</name>
    <dbReference type="NCBI Taxonomy" id="45249"/>
    <lineage>
        <taxon>Eukaryota</taxon>
        <taxon>Viridiplantae</taxon>
        <taxon>Streptophyta</taxon>
        <taxon>Embryophyta</taxon>
        <taxon>Tracheophyta</taxon>
        <taxon>Spermatophyta</taxon>
        <taxon>Magnoliopsida</taxon>
        <taxon>eudicotyledons</taxon>
        <taxon>Gunneridae</taxon>
        <taxon>Pentapetalae</taxon>
        <taxon>rosids</taxon>
        <taxon>malvids</taxon>
        <taxon>Brassicales</taxon>
        <taxon>Brassicaceae</taxon>
        <taxon>Camelineae</taxon>
        <taxon>Arabidopsis</taxon>
    </lineage>
</organism>
<evidence type="ECO:0000256" key="1">
    <source>
        <dbReference type="SAM" id="MobiDB-lite"/>
    </source>
</evidence>
<proteinExistence type="predicted"/>
<accession>A0A8T1YQQ1</accession>
<keyword evidence="2" id="KW-1133">Transmembrane helix</keyword>
<feature type="compositionally biased region" description="Basic and acidic residues" evidence="1">
    <location>
        <begin position="65"/>
        <end position="76"/>
    </location>
</feature>
<sequence length="87" mass="10084">MNSQNDNKDESSTYYDTAKIVVGVAGAIIAIAGLAFLRFTWRSEETKHEKKMMKAPGGNGYIRRKPFEENPKEFFEQQRINRRNSRN</sequence>
<dbReference type="EMBL" id="JAEFBJ010000012">
    <property type="protein sequence ID" value="KAG7548593.1"/>
    <property type="molecule type" value="Genomic_DNA"/>
</dbReference>
<reference evidence="3 4" key="1">
    <citation type="submission" date="2020-12" db="EMBL/GenBank/DDBJ databases">
        <title>Concerted genomic and epigenomic changes stabilize Arabidopsis allopolyploids.</title>
        <authorList>
            <person name="Chen Z."/>
        </authorList>
    </citation>
    <scope>NUCLEOTIDE SEQUENCE [LARGE SCALE GENOMIC DNA]</scope>
    <source>
        <strain evidence="3">As9502</strain>
        <tissue evidence="3">Leaf</tissue>
    </source>
</reference>
<feature type="transmembrane region" description="Helical" evidence="2">
    <location>
        <begin position="20"/>
        <end position="41"/>
    </location>
</feature>
<keyword evidence="2" id="KW-0472">Membrane</keyword>
<gene>
    <name evidence="3" type="ORF">ISN44_As12g037640</name>
</gene>
<feature type="region of interest" description="Disordered" evidence="1">
    <location>
        <begin position="48"/>
        <end position="87"/>
    </location>
</feature>
<evidence type="ECO:0000256" key="2">
    <source>
        <dbReference type="SAM" id="Phobius"/>
    </source>
</evidence>
<comment type="caution">
    <text evidence="3">The sequence shown here is derived from an EMBL/GenBank/DDBJ whole genome shotgun (WGS) entry which is preliminary data.</text>
</comment>
<name>A0A8T1YQQ1_ARASU</name>
<evidence type="ECO:0000313" key="3">
    <source>
        <dbReference type="EMBL" id="KAG7548593.1"/>
    </source>
</evidence>
<keyword evidence="4" id="KW-1185">Reference proteome</keyword>
<evidence type="ECO:0000313" key="4">
    <source>
        <dbReference type="Proteomes" id="UP000694251"/>
    </source>
</evidence>
<keyword evidence="2" id="KW-0812">Transmembrane</keyword>
<dbReference type="Proteomes" id="UP000694251">
    <property type="component" value="Chromosome 12"/>
</dbReference>